<protein>
    <recommendedName>
        <fullName evidence="2">F-box domain-containing protein</fullName>
    </recommendedName>
</protein>
<gene>
    <name evidence="3" type="ORF">LNINA_LOCUS8549</name>
</gene>
<dbReference type="SUPFAM" id="SSF81383">
    <property type="entry name" value="F-box domain"/>
    <property type="match status" value="1"/>
</dbReference>
<organism evidence="3 4">
    <name type="scientific">Leptosia nina</name>
    <dbReference type="NCBI Taxonomy" id="320188"/>
    <lineage>
        <taxon>Eukaryota</taxon>
        <taxon>Metazoa</taxon>
        <taxon>Ecdysozoa</taxon>
        <taxon>Arthropoda</taxon>
        <taxon>Hexapoda</taxon>
        <taxon>Insecta</taxon>
        <taxon>Pterygota</taxon>
        <taxon>Neoptera</taxon>
        <taxon>Endopterygota</taxon>
        <taxon>Lepidoptera</taxon>
        <taxon>Glossata</taxon>
        <taxon>Ditrysia</taxon>
        <taxon>Papilionoidea</taxon>
        <taxon>Pieridae</taxon>
        <taxon>Pierinae</taxon>
        <taxon>Leptosia</taxon>
    </lineage>
</organism>
<dbReference type="AlphaFoldDB" id="A0AAV1JJZ0"/>
<keyword evidence="1" id="KW-0472">Membrane</keyword>
<keyword evidence="4" id="KW-1185">Reference proteome</keyword>
<dbReference type="Proteomes" id="UP001497472">
    <property type="component" value="Unassembled WGS sequence"/>
</dbReference>
<dbReference type="Gene3D" id="1.20.1280.50">
    <property type="match status" value="1"/>
</dbReference>
<proteinExistence type="predicted"/>
<dbReference type="SMART" id="SM00256">
    <property type="entry name" value="FBOX"/>
    <property type="match status" value="1"/>
</dbReference>
<feature type="domain" description="F-box" evidence="2">
    <location>
        <begin position="3"/>
        <end position="50"/>
    </location>
</feature>
<evidence type="ECO:0000259" key="2">
    <source>
        <dbReference type="PROSITE" id="PS50181"/>
    </source>
</evidence>
<sequence>MTEYTINNLPTETFIEILLKTDGQTLIRCRQVCKKWKETIDNTDILWQEMCRREFSKSSKIAKKKSGNIITWYHVYRNLKLWADVFSYDKTVKEFYKFNLHDTSHILEVNYGVLPIKDAKGTTFYDMLDLKYIPVAFPEKKYLKISNNDIATVVHIKSAIYIQRTVSDPSYMSEVYFKADKYVLDGELLFFFNNRDIFKCNLLQKDLSAKLIHHCNYDIKEIQYNNKTLFLFTDRGKILNIYEDNSVKETKINCPAEWIVHIKNINAVDDRNFICYSRTLFKIETDDNCHLYLDFPPITALYFYIDIVLIGLKNGSILVYRLSKQKKSQRPMFEPLVELPDGKFAVQLDVCERKSGPVILAATFLELYVIDIKFFPNEPATKNTFTNNKLDMYQRLKRLKERLEST</sequence>
<dbReference type="EMBL" id="CAVLEF010000011">
    <property type="protein sequence ID" value="CAK1549235.1"/>
    <property type="molecule type" value="Genomic_DNA"/>
</dbReference>
<dbReference type="InterPro" id="IPR036047">
    <property type="entry name" value="F-box-like_dom_sf"/>
</dbReference>
<keyword evidence="1" id="KW-0812">Transmembrane</keyword>
<evidence type="ECO:0000313" key="4">
    <source>
        <dbReference type="Proteomes" id="UP001497472"/>
    </source>
</evidence>
<comment type="caution">
    <text evidence="3">The sequence shown here is derived from an EMBL/GenBank/DDBJ whole genome shotgun (WGS) entry which is preliminary data.</text>
</comment>
<name>A0AAV1JJZ0_9NEOP</name>
<evidence type="ECO:0000256" key="1">
    <source>
        <dbReference type="SAM" id="Phobius"/>
    </source>
</evidence>
<dbReference type="Pfam" id="PF12937">
    <property type="entry name" value="F-box-like"/>
    <property type="match status" value="1"/>
</dbReference>
<dbReference type="InterPro" id="IPR001810">
    <property type="entry name" value="F-box_dom"/>
</dbReference>
<dbReference type="PROSITE" id="PS50181">
    <property type="entry name" value="FBOX"/>
    <property type="match status" value="1"/>
</dbReference>
<keyword evidence="1" id="KW-1133">Transmembrane helix</keyword>
<accession>A0AAV1JJZ0</accession>
<reference evidence="3 4" key="1">
    <citation type="submission" date="2023-11" db="EMBL/GenBank/DDBJ databases">
        <authorList>
            <person name="Okamura Y."/>
        </authorList>
    </citation>
    <scope>NUCLEOTIDE SEQUENCE [LARGE SCALE GENOMIC DNA]</scope>
</reference>
<evidence type="ECO:0000313" key="3">
    <source>
        <dbReference type="EMBL" id="CAK1549235.1"/>
    </source>
</evidence>
<feature type="transmembrane region" description="Helical" evidence="1">
    <location>
        <begin position="301"/>
        <end position="322"/>
    </location>
</feature>